<evidence type="ECO:0000256" key="1">
    <source>
        <dbReference type="ARBA" id="ARBA00001933"/>
    </source>
</evidence>
<dbReference type="InterPro" id="IPR015424">
    <property type="entry name" value="PyrdxlP-dep_Trfase"/>
</dbReference>
<dbReference type="Gene3D" id="3.40.640.10">
    <property type="entry name" value="Type I PLP-dependent aspartate aminotransferase-like (Major domain)"/>
    <property type="match status" value="1"/>
</dbReference>
<dbReference type="GO" id="GO:0016829">
    <property type="term" value="F:lyase activity"/>
    <property type="evidence" value="ECO:0007669"/>
    <property type="project" value="UniProtKB-KW"/>
</dbReference>
<evidence type="ECO:0000313" key="5">
    <source>
        <dbReference type="Proteomes" id="UP001275315"/>
    </source>
</evidence>
<dbReference type="SUPFAM" id="SSF53383">
    <property type="entry name" value="PLP-dependent transferases"/>
    <property type="match status" value="1"/>
</dbReference>
<keyword evidence="2" id="KW-0663">Pyridoxal phosphate</keyword>
<dbReference type="Proteomes" id="UP001275315">
    <property type="component" value="Unassembled WGS sequence"/>
</dbReference>
<dbReference type="InterPro" id="IPR006337">
    <property type="entry name" value="DgaE-like"/>
</dbReference>
<reference evidence="4 5" key="1">
    <citation type="submission" date="2023-10" db="EMBL/GenBank/DDBJ databases">
        <title>Virgibacillus soli CC-YMP-6 genome.</title>
        <authorList>
            <person name="Miliotis G."/>
            <person name="Sengupta P."/>
            <person name="Hameed A."/>
            <person name="Chuvochina M."/>
            <person name="Mcdonagh F."/>
            <person name="Simpson A.C."/>
            <person name="Singh N.K."/>
            <person name="Rekha P.D."/>
            <person name="Raman K."/>
            <person name="Hugenholtz P."/>
            <person name="Venkateswaran K."/>
        </authorList>
    </citation>
    <scope>NUCLEOTIDE SEQUENCE [LARGE SCALE GENOMIC DNA]</scope>
    <source>
        <strain evidence="4 5">CC-YMP-6</strain>
    </source>
</reference>
<dbReference type="RefSeq" id="WP_320379871.1">
    <property type="nucleotide sequence ID" value="NZ_JAWDIQ010000002.1"/>
</dbReference>
<sequence>MSVNKLNLRYVINASGRMTKLGVSTLSDEVVSAMKHGGQHYFEMEQLHAEAGKVVAQYLHTEAAFLTNCASAAIIQSVASLITKDSQEAVHRLHDADLELNREVLIMTGHAIDYGAPIKTMIHLGGGMVKEVGNENGCTLADIEKAITDKTVAMVYVQSHYCQQNNMPKLAEVYSLLQHKEIPLIVDAAAETGFYDHRKQADLYIISGSKALKGPTSGILAGKKEFIQYVRNHQVGIGRAMKIGKEAIFGLLKAMEQYPNNERSADEQLELLQPITVLNQIEGVTVSILKDEAKRNIHRARITIGENEAKSAQDVVNLLKNGPEAIYTRDYGIAQGYFDIDPRSLQIQDIQTIVERIQHIMEG</sequence>
<evidence type="ECO:0000313" key="4">
    <source>
        <dbReference type="EMBL" id="MDY0409051.1"/>
    </source>
</evidence>
<keyword evidence="4" id="KW-0456">Lyase</keyword>
<dbReference type="InterPro" id="IPR018319">
    <property type="entry name" value="SelA-like"/>
</dbReference>
<name>A0ABU5CRT8_9BACI</name>
<comment type="caution">
    <text evidence="4">The sequence shown here is derived from an EMBL/GenBank/DDBJ whole genome shotgun (WGS) entry which is preliminary data.</text>
</comment>
<dbReference type="InterPro" id="IPR015421">
    <property type="entry name" value="PyrdxlP-dep_Trfase_major"/>
</dbReference>
<dbReference type="NCBIfam" id="TIGR01437">
    <property type="entry name" value="selA_rel"/>
    <property type="match status" value="1"/>
</dbReference>
<organism evidence="4 5">
    <name type="scientific">Paracerasibacillus soli</name>
    <dbReference type="NCBI Taxonomy" id="480284"/>
    <lineage>
        <taxon>Bacteria</taxon>
        <taxon>Bacillati</taxon>
        <taxon>Bacillota</taxon>
        <taxon>Bacilli</taxon>
        <taxon>Bacillales</taxon>
        <taxon>Bacillaceae</taxon>
        <taxon>Paracerasibacillus</taxon>
    </lineage>
</organism>
<dbReference type="PANTHER" id="PTHR32328">
    <property type="entry name" value="L-SERYL-TRNA(SEC) SELENIUM TRANSFERASE"/>
    <property type="match status" value="1"/>
</dbReference>
<proteinExistence type="inferred from homology"/>
<dbReference type="Pfam" id="PF03841">
    <property type="entry name" value="SelA"/>
    <property type="match status" value="1"/>
</dbReference>
<evidence type="ECO:0000256" key="2">
    <source>
        <dbReference type="ARBA" id="ARBA00022898"/>
    </source>
</evidence>
<dbReference type="PANTHER" id="PTHR32328:SF0">
    <property type="entry name" value="L-SERYL-TRNA(SEC) SELENIUM TRANSFERASE"/>
    <property type="match status" value="1"/>
</dbReference>
<comment type="cofactor">
    <cofactor evidence="1">
        <name>pyridoxal 5'-phosphate</name>
        <dbReference type="ChEBI" id="CHEBI:597326"/>
    </cofactor>
</comment>
<gene>
    <name evidence="4" type="ORF">RWD45_11355</name>
</gene>
<keyword evidence="5" id="KW-1185">Reference proteome</keyword>
<accession>A0ABU5CRT8</accession>
<evidence type="ECO:0000256" key="3">
    <source>
        <dbReference type="ARBA" id="ARBA00044507"/>
    </source>
</evidence>
<dbReference type="EMBL" id="JAWDIQ010000002">
    <property type="protein sequence ID" value="MDY0409051.1"/>
    <property type="molecule type" value="Genomic_DNA"/>
</dbReference>
<protein>
    <submittedName>
        <fullName evidence="4">DgaE family pyridoxal phosphate-dependent ammonia lyase</fullName>
    </submittedName>
</protein>
<comment type="similarity">
    <text evidence="3">Belongs to the SelA family.</text>
</comment>